<keyword evidence="2 6" id="KW-0040">ANK repeat</keyword>
<dbReference type="InterPro" id="IPR036770">
    <property type="entry name" value="Ankyrin_rpt-contain_sf"/>
</dbReference>
<dbReference type="InterPro" id="IPR002110">
    <property type="entry name" value="Ankyrin_rpt"/>
</dbReference>
<dbReference type="Pfam" id="PF00023">
    <property type="entry name" value="Ank"/>
    <property type="match status" value="1"/>
</dbReference>
<organism evidence="10 11">
    <name type="scientific">Candida oxycetoniae</name>
    <dbReference type="NCBI Taxonomy" id="497107"/>
    <lineage>
        <taxon>Eukaryota</taxon>
        <taxon>Fungi</taxon>
        <taxon>Dikarya</taxon>
        <taxon>Ascomycota</taxon>
        <taxon>Saccharomycotina</taxon>
        <taxon>Pichiomycetes</taxon>
        <taxon>Debaryomycetaceae</taxon>
        <taxon>Candida/Lodderomyces clade</taxon>
        <taxon>Candida</taxon>
    </lineage>
</organism>
<keyword evidence="3" id="KW-0238">DNA-binding</keyword>
<feature type="region of interest" description="Disordered" evidence="8">
    <location>
        <begin position="602"/>
        <end position="643"/>
    </location>
</feature>
<dbReference type="GeneID" id="73380910"/>
<feature type="compositionally biased region" description="Polar residues" evidence="8">
    <location>
        <begin position="362"/>
        <end position="376"/>
    </location>
</feature>
<evidence type="ECO:0000256" key="1">
    <source>
        <dbReference type="ARBA" id="ARBA00022737"/>
    </source>
</evidence>
<keyword evidence="1" id="KW-0677">Repeat</keyword>
<dbReference type="InterPro" id="IPR018004">
    <property type="entry name" value="KilA/APSES_HTH"/>
</dbReference>
<keyword evidence="7" id="KW-0175">Coiled coil</keyword>
<dbReference type="EMBL" id="JAHUZD010000118">
    <property type="protein sequence ID" value="KAI3403865.2"/>
    <property type="molecule type" value="Genomic_DNA"/>
</dbReference>
<feature type="compositionally biased region" description="Low complexity" evidence="8">
    <location>
        <begin position="622"/>
        <end position="639"/>
    </location>
</feature>
<evidence type="ECO:0000256" key="5">
    <source>
        <dbReference type="ARBA" id="ARBA00073969"/>
    </source>
</evidence>
<feature type="coiled-coil region" evidence="7">
    <location>
        <begin position="829"/>
        <end position="856"/>
    </location>
</feature>
<feature type="region of interest" description="Disordered" evidence="8">
    <location>
        <begin position="106"/>
        <end position="141"/>
    </location>
</feature>
<dbReference type="RefSeq" id="XP_049179612.1">
    <property type="nucleotide sequence ID" value="XM_049324613.1"/>
</dbReference>
<feature type="compositionally biased region" description="Acidic residues" evidence="8">
    <location>
        <begin position="672"/>
        <end position="682"/>
    </location>
</feature>
<feature type="compositionally biased region" description="Low complexity" evidence="8">
    <location>
        <begin position="324"/>
        <end position="339"/>
    </location>
</feature>
<accession>A0AAI9WXK6</accession>
<dbReference type="InterPro" id="IPR051642">
    <property type="entry name" value="SWI6-like"/>
</dbReference>
<dbReference type="InterPro" id="IPR003163">
    <property type="entry name" value="Tscrpt_reg_HTH_APSES-type"/>
</dbReference>
<dbReference type="Gene3D" id="1.25.40.20">
    <property type="entry name" value="Ankyrin repeat-containing domain"/>
    <property type="match status" value="1"/>
</dbReference>
<dbReference type="PANTHER" id="PTHR43828">
    <property type="entry name" value="ASPARAGINASE"/>
    <property type="match status" value="1"/>
</dbReference>
<evidence type="ECO:0000256" key="3">
    <source>
        <dbReference type="ARBA" id="ARBA00023125"/>
    </source>
</evidence>
<gene>
    <name evidence="10" type="ORF">KGF56_003295</name>
</gene>
<feature type="compositionally biased region" description="Basic and acidic residues" evidence="8">
    <location>
        <begin position="112"/>
        <end position="121"/>
    </location>
</feature>
<name>A0AAI9WXK6_9ASCO</name>
<feature type="repeat" description="ANK" evidence="6">
    <location>
        <begin position="541"/>
        <end position="573"/>
    </location>
</feature>
<feature type="domain" description="HTH APSES-type" evidence="9">
    <location>
        <begin position="1"/>
        <end position="106"/>
    </location>
</feature>
<evidence type="ECO:0000313" key="10">
    <source>
        <dbReference type="EMBL" id="KAI3403865.2"/>
    </source>
</evidence>
<comment type="caution">
    <text evidence="10">The sequence shown here is derived from an EMBL/GenBank/DDBJ whole genome shotgun (WGS) entry which is preliminary data.</text>
</comment>
<dbReference type="SMART" id="SM01252">
    <property type="entry name" value="KilA-N"/>
    <property type="match status" value="1"/>
</dbReference>
<evidence type="ECO:0000256" key="7">
    <source>
        <dbReference type="SAM" id="Coils"/>
    </source>
</evidence>
<feature type="compositionally biased region" description="Basic and acidic residues" evidence="8">
    <location>
        <begin position="659"/>
        <end position="671"/>
    </location>
</feature>
<dbReference type="PANTHER" id="PTHR43828:SF7">
    <property type="entry name" value="REGULATORY PROTEIN SWI4"/>
    <property type="match status" value="1"/>
</dbReference>
<dbReference type="GO" id="GO:0001228">
    <property type="term" value="F:DNA-binding transcription activator activity, RNA polymerase II-specific"/>
    <property type="evidence" value="ECO:0007669"/>
    <property type="project" value="UniProtKB-ARBA"/>
</dbReference>
<evidence type="ECO:0000256" key="4">
    <source>
        <dbReference type="ARBA" id="ARBA00054211"/>
    </source>
</evidence>
<reference evidence="10" key="1">
    <citation type="journal article" date="2022" name="DNA Res.">
        <title>Genome analysis of five recently described species of the CUG-Ser clade uncovers Candida theae as a new hybrid lineage with pathogenic potential in the Candida parapsilosis species complex.</title>
        <authorList>
            <person name="Mixao V."/>
            <person name="Del Olmo V."/>
            <person name="Hegedusova E."/>
            <person name="Saus E."/>
            <person name="Pryszcz L."/>
            <person name="Cillingova A."/>
            <person name="Nosek J."/>
            <person name="Gabaldon T."/>
        </authorList>
    </citation>
    <scope>NUCLEOTIDE SEQUENCE</scope>
    <source>
        <strain evidence="10">CBS 10844</strain>
    </source>
</reference>
<dbReference type="GO" id="GO:0003677">
    <property type="term" value="F:DNA binding"/>
    <property type="evidence" value="ECO:0007669"/>
    <property type="project" value="UniProtKB-KW"/>
</dbReference>
<feature type="repeat" description="ANK" evidence="6">
    <location>
        <begin position="414"/>
        <end position="446"/>
    </location>
</feature>
<evidence type="ECO:0000256" key="8">
    <source>
        <dbReference type="SAM" id="MobiDB-lite"/>
    </source>
</evidence>
<dbReference type="FunFam" id="3.10.260.10:FF:000004">
    <property type="entry name" value="Transcription factor MBP1"/>
    <property type="match status" value="1"/>
</dbReference>
<dbReference type="Pfam" id="PF04383">
    <property type="entry name" value="KilA-N"/>
    <property type="match status" value="1"/>
</dbReference>
<dbReference type="InterPro" id="IPR036887">
    <property type="entry name" value="HTH_APSES_sf"/>
</dbReference>
<evidence type="ECO:0000256" key="2">
    <source>
        <dbReference type="ARBA" id="ARBA00023043"/>
    </source>
</evidence>
<protein>
    <recommendedName>
        <fullName evidence="5">Transcription factor MBP1</fullName>
    </recommendedName>
</protein>
<dbReference type="PROSITE" id="PS51299">
    <property type="entry name" value="HTH_APSES"/>
    <property type="match status" value="1"/>
</dbReference>
<evidence type="ECO:0000256" key="6">
    <source>
        <dbReference type="PROSITE-ProRule" id="PRU00023"/>
    </source>
</evidence>
<evidence type="ECO:0000313" key="11">
    <source>
        <dbReference type="Proteomes" id="UP001202479"/>
    </source>
</evidence>
<dbReference type="PROSITE" id="PS50297">
    <property type="entry name" value="ANK_REP_REGION"/>
    <property type="match status" value="1"/>
</dbReference>
<dbReference type="PROSITE" id="PS50088">
    <property type="entry name" value="ANK_REPEAT"/>
    <property type="match status" value="2"/>
</dbReference>
<dbReference type="SMART" id="SM00248">
    <property type="entry name" value="ANK"/>
    <property type="match status" value="3"/>
</dbReference>
<dbReference type="GO" id="GO:0030907">
    <property type="term" value="C:MBF transcription complex"/>
    <property type="evidence" value="ECO:0007669"/>
    <property type="project" value="UniProtKB-ARBA"/>
</dbReference>
<dbReference type="GO" id="GO:0033309">
    <property type="term" value="C:SBF transcription complex"/>
    <property type="evidence" value="ECO:0007669"/>
    <property type="project" value="TreeGrafter"/>
</dbReference>
<keyword evidence="11" id="KW-1185">Reference proteome</keyword>
<comment type="function">
    <text evidence="4">Binds to MCB elements (Mlu I cell cycle box) found in the promoter of most DNA synthesis genes. Transcriptional activation by MBF has an important role in the transition from G1 to S phase. It may have a dual role in that it behaves as an activator of transcription at the G1-S boundary and as a repressor during other stages of the cell cycle.</text>
</comment>
<dbReference type="SUPFAM" id="SSF48403">
    <property type="entry name" value="Ankyrin repeat"/>
    <property type="match status" value="1"/>
</dbReference>
<dbReference type="AlphaFoldDB" id="A0AAI9WXK6"/>
<evidence type="ECO:0000259" key="9">
    <source>
        <dbReference type="PROSITE" id="PS51299"/>
    </source>
</evidence>
<feature type="region of interest" description="Disordered" evidence="8">
    <location>
        <begin position="318"/>
        <end position="376"/>
    </location>
</feature>
<feature type="region of interest" description="Disordered" evidence="8">
    <location>
        <begin position="655"/>
        <end position="683"/>
    </location>
</feature>
<proteinExistence type="predicted"/>
<dbReference type="Gene3D" id="3.10.260.10">
    <property type="entry name" value="Transcription regulator HTH, APSES-type DNA-binding domain"/>
    <property type="match status" value="1"/>
</dbReference>
<sequence length="1015" mass="114046">MSGPPPTDVYECDMNESPIMRRCKDDWVNATQILKCCNFPKAKRTKILEKGVQQGLHEKVQGGFGRFQGTWIPLEDARRLAATYGVTKELAPVLFLDFNDPDLVIPMKQKPPPKDSSDVVKRKYTKKAKQPGETPRRYKTGKKAAIQAAEEAAAAAAAASTAPPAPIVVTAAAAAAAAAAQQQQQQPTVTTAVVANHNNSIPPTFNDAAALDGNAYNMTSRQDLHVADAIAANLPQMYNMNQSMPIPIPQTFDQRQNNVPASKVLSRPPDIYPMELGHASIYGHNIQNQPLSMQRFQSAQIKPQTFPQQAYPPVSIQQQIFQHSKPSSSQSSNDTNWSNGYEQRDSDTSVNSTQDDRKSHSQNHQFQPSDLNSSDDNSYASQLLKFFSEDNAEIPHFVIFPPADFNINEPIDDEGHTPLHWAASIGNYEMIHLLLSKGANPLIVNNFGLNPLSKLISFNNCYELRNFGDVLNDLELCLINTDINGRTPLHYLCQFAKVRSKMEGLKFYLKTILNKLTILTNRNQSRQVDLMKNVLNHQDVRGDTCLHIAVKSRCIPIISTLLRYNAQDNFENVNGETARELINSLPQKDKELLYLEMNERSEMDGNTNSPAFWDSMFTKPQDNNTNIDNNNDNNSNNANHASQVSKQQLLFTPVAPRPHKVETPDTERTTVEDDDDVEDEDDVARVDRKHLEALNDDKENIFIAKHYEEIITPVQRTQYGSLHRPLSVITEGGSAEILTMNDSQQAHEQPIAMQQAKTPSKSVPNQFCDSFGRSNRRSKSFRMPNFYKLNEEGSFTQEQKEMRPVPFEDLSLMLAGMIKSYGSAHTEQMRALETELATLEKSLAEKQEENQKSLKHIIRLFQSSGIEEEAGDVKSVEEAHAIVKKCVESCKQRLSEKEAQLTHVLQRNQAYQLANLVQQEEMAILEQQSNDTSQSEEDDDGFVNEEKFDLAIELTRLQIKRNELLCKIAQGTKNYGIDSGMYKYRKLLSLSCGIRVEDIDGLVDGITESLTETTR</sequence>
<dbReference type="SUPFAM" id="SSF54616">
    <property type="entry name" value="DNA-binding domain of Mlu1-box binding protein MBP1"/>
    <property type="match status" value="1"/>
</dbReference>
<dbReference type="Proteomes" id="UP001202479">
    <property type="component" value="Unassembled WGS sequence"/>
</dbReference>